<dbReference type="PANTHER" id="PTHR43766:SF1">
    <property type="entry name" value="TRYPTOPHAN--TRNA LIGASE, MITOCHONDRIAL"/>
    <property type="match status" value="1"/>
</dbReference>
<evidence type="ECO:0000256" key="9">
    <source>
        <dbReference type="RuleBase" id="RU363036"/>
    </source>
</evidence>
<organism evidence="10 11">
    <name type="scientific">Aciditerrimonas ferrireducens</name>
    <dbReference type="NCBI Taxonomy" id="667306"/>
    <lineage>
        <taxon>Bacteria</taxon>
        <taxon>Bacillati</taxon>
        <taxon>Actinomycetota</taxon>
        <taxon>Acidimicrobiia</taxon>
        <taxon>Acidimicrobiales</taxon>
        <taxon>Acidimicrobiaceae</taxon>
        <taxon>Aciditerrimonas</taxon>
    </lineage>
</organism>
<evidence type="ECO:0000256" key="6">
    <source>
        <dbReference type="ARBA" id="ARBA00023146"/>
    </source>
</evidence>
<dbReference type="CDD" id="cd00806">
    <property type="entry name" value="TrpRS_core"/>
    <property type="match status" value="1"/>
</dbReference>
<keyword evidence="8" id="KW-0963">Cytoplasm</keyword>
<proteinExistence type="inferred from homology"/>
<dbReference type="Gene3D" id="3.40.50.620">
    <property type="entry name" value="HUPs"/>
    <property type="match status" value="1"/>
</dbReference>
<dbReference type="EC" id="6.1.1.2" evidence="8"/>
<keyword evidence="3 8" id="KW-0547">Nucleotide-binding</keyword>
<dbReference type="PANTHER" id="PTHR43766">
    <property type="entry name" value="TRYPTOPHAN--TRNA LIGASE, MITOCHONDRIAL"/>
    <property type="match status" value="1"/>
</dbReference>
<dbReference type="Pfam" id="PF00579">
    <property type="entry name" value="tRNA-synt_1b"/>
    <property type="match status" value="1"/>
</dbReference>
<evidence type="ECO:0000313" key="11">
    <source>
        <dbReference type="Proteomes" id="UP001589788"/>
    </source>
</evidence>
<sequence length="339" mass="36485">MAAVTRVLSGVQPSGEMHLGNYLGAFRSWVAEQDQADAFYCVVDLHALTVPQDPEALRRRTLEAVACLLAVGLDPARCTLFLQSQVPEHPRLAWLLECQAAFGELRRMTQFKDKVGRHGGEGAEAGVSVGLFTYPVLMAADILLYQADRVPVGDDQRQHLELARDLAERFNHRFGPTFTVPEAAVPPVGARVMDLQEPTRKMSKSAASPQGTVLVVDPPEVLRRKVRRAVTDSDGEVRYDPARKPGVSNLLELLAASAGGDPTTLAGQFSSYGALKEAVADALVALLEPIRDRYATVLADPGELERVLAKGAAQAREVASATYDLAAERVGLLPPSSVG</sequence>
<feature type="short sequence motif" description="'KMSKS' region" evidence="8">
    <location>
        <begin position="201"/>
        <end position="205"/>
    </location>
</feature>
<evidence type="ECO:0000313" key="10">
    <source>
        <dbReference type="EMBL" id="MFC0082685.1"/>
    </source>
</evidence>
<feature type="binding site" evidence="8">
    <location>
        <position position="141"/>
    </location>
    <ligand>
        <name>L-tryptophan</name>
        <dbReference type="ChEBI" id="CHEBI:57912"/>
    </ligand>
</feature>
<comment type="subunit">
    <text evidence="8">Homodimer.</text>
</comment>
<reference evidence="10 11" key="1">
    <citation type="submission" date="2024-09" db="EMBL/GenBank/DDBJ databases">
        <authorList>
            <person name="Sun Q."/>
            <person name="Mori K."/>
        </authorList>
    </citation>
    <scope>NUCLEOTIDE SEQUENCE [LARGE SCALE GENOMIC DNA]</scope>
    <source>
        <strain evidence="10 11">JCM 15389</strain>
    </source>
</reference>
<gene>
    <name evidence="8 10" type="primary">trpS</name>
    <name evidence="10" type="ORF">ACFFRE_11135</name>
</gene>
<feature type="binding site" evidence="8">
    <location>
        <begin position="153"/>
        <end position="155"/>
    </location>
    <ligand>
        <name>ATP</name>
        <dbReference type="ChEBI" id="CHEBI:30616"/>
    </ligand>
</feature>
<evidence type="ECO:0000256" key="1">
    <source>
        <dbReference type="ARBA" id="ARBA00005594"/>
    </source>
</evidence>
<keyword evidence="4 8" id="KW-0067">ATP-binding</keyword>
<accession>A0ABV6C4R3</accession>
<dbReference type="NCBIfam" id="TIGR00233">
    <property type="entry name" value="trpS"/>
    <property type="match status" value="1"/>
</dbReference>
<dbReference type="InterPro" id="IPR002305">
    <property type="entry name" value="aa-tRNA-synth_Ic"/>
</dbReference>
<keyword evidence="11" id="KW-1185">Reference proteome</keyword>
<keyword evidence="5 8" id="KW-0648">Protein biosynthesis</keyword>
<dbReference type="InterPro" id="IPR024109">
    <property type="entry name" value="Trp-tRNA-ligase_bac-type"/>
</dbReference>
<feature type="binding site" evidence="8">
    <location>
        <begin position="201"/>
        <end position="205"/>
    </location>
    <ligand>
        <name>ATP</name>
        <dbReference type="ChEBI" id="CHEBI:30616"/>
    </ligand>
</feature>
<comment type="caution">
    <text evidence="8">Lacks conserved residue(s) required for the propagation of feature annotation.</text>
</comment>
<dbReference type="InterPro" id="IPR001412">
    <property type="entry name" value="aa-tRNA-synth_I_CS"/>
</dbReference>
<dbReference type="RefSeq" id="WP_377790306.1">
    <property type="nucleotide sequence ID" value="NZ_JBHLYQ010000135.1"/>
</dbReference>
<comment type="subcellular location">
    <subcellularLocation>
        <location evidence="8">Cytoplasm</location>
    </subcellularLocation>
</comment>
<dbReference type="InterPro" id="IPR002306">
    <property type="entry name" value="Trp-tRNA-ligase"/>
</dbReference>
<evidence type="ECO:0000256" key="7">
    <source>
        <dbReference type="ARBA" id="ARBA00049929"/>
    </source>
</evidence>
<comment type="function">
    <text evidence="8">Catalyzes the attachment of tryptophan to tRNA(Trp).</text>
</comment>
<dbReference type="Proteomes" id="UP001589788">
    <property type="component" value="Unassembled WGS sequence"/>
</dbReference>
<evidence type="ECO:0000256" key="4">
    <source>
        <dbReference type="ARBA" id="ARBA00022840"/>
    </source>
</evidence>
<dbReference type="GO" id="GO:0004830">
    <property type="term" value="F:tryptophan-tRNA ligase activity"/>
    <property type="evidence" value="ECO:0007669"/>
    <property type="project" value="UniProtKB-EC"/>
</dbReference>
<dbReference type="HAMAP" id="MF_00140_B">
    <property type="entry name" value="Trp_tRNA_synth_B"/>
    <property type="match status" value="1"/>
</dbReference>
<name>A0ABV6C4R3_9ACTN</name>
<evidence type="ECO:0000256" key="2">
    <source>
        <dbReference type="ARBA" id="ARBA00022598"/>
    </source>
</evidence>
<evidence type="ECO:0000256" key="8">
    <source>
        <dbReference type="HAMAP-Rule" id="MF_00140"/>
    </source>
</evidence>
<evidence type="ECO:0000256" key="3">
    <source>
        <dbReference type="ARBA" id="ARBA00022741"/>
    </source>
</evidence>
<dbReference type="InterPro" id="IPR014729">
    <property type="entry name" value="Rossmann-like_a/b/a_fold"/>
</dbReference>
<dbReference type="PROSITE" id="PS00178">
    <property type="entry name" value="AA_TRNA_LIGASE_I"/>
    <property type="match status" value="1"/>
</dbReference>
<comment type="caution">
    <text evidence="10">The sequence shown here is derived from an EMBL/GenBank/DDBJ whole genome shotgun (WGS) entry which is preliminary data.</text>
</comment>
<comment type="catalytic activity">
    <reaction evidence="7 8">
        <text>tRNA(Trp) + L-tryptophan + ATP = L-tryptophyl-tRNA(Trp) + AMP + diphosphate + H(+)</text>
        <dbReference type="Rhea" id="RHEA:24080"/>
        <dbReference type="Rhea" id="RHEA-COMP:9671"/>
        <dbReference type="Rhea" id="RHEA-COMP:9705"/>
        <dbReference type="ChEBI" id="CHEBI:15378"/>
        <dbReference type="ChEBI" id="CHEBI:30616"/>
        <dbReference type="ChEBI" id="CHEBI:33019"/>
        <dbReference type="ChEBI" id="CHEBI:57912"/>
        <dbReference type="ChEBI" id="CHEBI:78442"/>
        <dbReference type="ChEBI" id="CHEBI:78535"/>
        <dbReference type="ChEBI" id="CHEBI:456215"/>
        <dbReference type="EC" id="6.1.1.2"/>
    </reaction>
</comment>
<dbReference type="PRINTS" id="PR01039">
    <property type="entry name" value="TRNASYNTHTRP"/>
</dbReference>
<feature type="binding site" evidence="8">
    <location>
        <begin position="12"/>
        <end position="14"/>
    </location>
    <ligand>
        <name>ATP</name>
        <dbReference type="ChEBI" id="CHEBI:30616"/>
    </ligand>
</feature>
<dbReference type="SUPFAM" id="SSF52374">
    <property type="entry name" value="Nucleotidylyl transferase"/>
    <property type="match status" value="1"/>
</dbReference>
<dbReference type="Gene3D" id="1.10.240.10">
    <property type="entry name" value="Tyrosyl-Transfer RNA Synthetase"/>
    <property type="match status" value="1"/>
</dbReference>
<comment type="similarity">
    <text evidence="1 8 9">Belongs to the class-I aminoacyl-tRNA synthetase family.</text>
</comment>
<feature type="binding site" evidence="8">
    <location>
        <position position="192"/>
    </location>
    <ligand>
        <name>ATP</name>
        <dbReference type="ChEBI" id="CHEBI:30616"/>
    </ligand>
</feature>
<dbReference type="EMBL" id="JBHLYQ010000135">
    <property type="protein sequence ID" value="MFC0082685.1"/>
    <property type="molecule type" value="Genomic_DNA"/>
</dbReference>
<feature type="binding site" evidence="8">
    <location>
        <begin position="20"/>
        <end position="21"/>
    </location>
    <ligand>
        <name>ATP</name>
        <dbReference type="ChEBI" id="CHEBI:30616"/>
    </ligand>
</feature>
<protein>
    <recommendedName>
        <fullName evidence="8">Tryptophan--tRNA ligase</fullName>
        <ecNumber evidence="8">6.1.1.2</ecNumber>
    </recommendedName>
    <alternativeName>
        <fullName evidence="8">Tryptophanyl-tRNA synthetase</fullName>
        <shortName evidence="8">TrpRS</shortName>
    </alternativeName>
</protein>
<evidence type="ECO:0000256" key="5">
    <source>
        <dbReference type="ARBA" id="ARBA00022917"/>
    </source>
</evidence>
<keyword evidence="2 8" id="KW-0436">Ligase</keyword>
<dbReference type="InterPro" id="IPR050203">
    <property type="entry name" value="Trp-tRNA_synthetase"/>
</dbReference>
<keyword evidence="6 8" id="KW-0030">Aminoacyl-tRNA synthetase</keyword>